<dbReference type="SUPFAM" id="SSF53474">
    <property type="entry name" value="alpha/beta-Hydrolases"/>
    <property type="match status" value="1"/>
</dbReference>
<feature type="chain" id="PRO_5008054562" description="AB hydrolase-1 domain-containing protein" evidence="1">
    <location>
        <begin position="25"/>
        <end position="299"/>
    </location>
</feature>
<dbReference type="InterPro" id="IPR050228">
    <property type="entry name" value="Carboxylesterase_BioH"/>
</dbReference>
<gene>
    <name evidence="3" type="ORF">AYJ54_26540</name>
</gene>
<dbReference type="InterPro" id="IPR029058">
    <property type="entry name" value="AB_hydrolase_fold"/>
</dbReference>
<evidence type="ECO:0000313" key="3">
    <source>
        <dbReference type="EMBL" id="OAF02543.1"/>
    </source>
</evidence>
<evidence type="ECO:0000259" key="2">
    <source>
        <dbReference type="Pfam" id="PF00561"/>
    </source>
</evidence>
<evidence type="ECO:0000313" key="4">
    <source>
        <dbReference type="Proteomes" id="UP000076959"/>
    </source>
</evidence>
<dbReference type="RefSeq" id="WP_063706389.1">
    <property type="nucleotide sequence ID" value="NZ_LUUB01000096.1"/>
</dbReference>
<comment type="caution">
    <text evidence="3">The sequence shown here is derived from an EMBL/GenBank/DDBJ whole genome shotgun (WGS) entry which is preliminary data.</text>
</comment>
<dbReference type="Proteomes" id="UP000076959">
    <property type="component" value="Unassembled WGS sequence"/>
</dbReference>
<dbReference type="Gene3D" id="3.40.50.1820">
    <property type="entry name" value="alpha/beta hydrolase"/>
    <property type="match status" value="1"/>
</dbReference>
<evidence type="ECO:0000256" key="1">
    <source>
        <dbReference type="SAM" id="SignalP"/>
    </source>
</evidence>
<keyword evidence="1" id="KW-0732">Signal</keyword>
<dbReference type="AlphaFoldDB" id="A0A176YDY1"/>
<protein>
    <recommendedName>
        <fullName evidence="2">AB hydrolase-1 domain-containing protein</fullName>
    </recommendedName>
</protein>
<keyword evidence="4" id="KW-1185">Reference proteome</keyword>
<dbReference type="PANTHER" id="PTHR43194">
    <property type="entry name" value="HYDROLASE ALPHA/BETA FOLD FAMILY"/>
    <property type="match status" value="1"/>
</dbReference>
<reference evidence="3 4" key="1">
    <citation type="submission" date="2016-03" db="EMBL/GenBank/DDBJ databases">
        <title>Draft Genome Sequence of the Strain BR 10245 (Bradyrhizobium sp.) isolated from nodules of Centrolobium paraense.</title>
        <authorList>
            <person name="Simoes-Araujo J.L.Sr."/>
            <person name="Barauna A.C."/>
            <person name="Silva K."/>
            <person name="Zilli J.E."/>
        </authorList>
    </citation>
    <scope>NUCLEOTIDE SEQUENCE [LARGE SCALE GENOMIC DNA]</scope>
    <source>
        <strain evidence="3 4">BR 10245</strain>
    </source>
</reference>
<feature type="signal peptide" evidence="1">
    <location>
        <begin position="1"/>
        <end position="24"/>
    </location>
</feature>
<dbReference type="PANTHER" id="PTHR43194:SF2">
    <property type="entry name" value="PEROXISOMAL MEMBRANE PROTEIN LPX1"/>
    <property type="match status" value="1"/>
</dbReference>
<dbReference type="InterPro" id="IPR000073">
    <property type="entry name" value="AB_hydrolase_1"/>
</dbReference>
<name>A0A176YDY1_9BRAD</name>
<sequence length="299" mass="32403">MHFGIKALTAGLTLCFLHLTPAIGADVKQVSANGTQFAYIEAGQGDPVVLVHGGLQDYRFWNVHLPVFAKSYRVIAYSRQNHFPNATSRDGLPDAAADVHGEDLAAILTELGIKRARIVAHSAGAHAALFFASNHPEMVQTLIINEPPATGLLAGTPGGAEVLKEWNVRFASTREAFKKGEVETGLRLFAEGVGGPGTYDRRSESERKMMSDNALSAVADVISSRPRPVFTCDMAKRISAPTLVTNGEHSPEFFQRIVDELERCLPQRTRVKIPDSSHTVPGEAPHAYDEAVLAFIANH</sequence>
<dbReference type="STRING" id="1505087.AYJ54_26540"/>
<proteinExistence type="predicted"/>
<dbReference type="EMBL" id="LUUB01000096">
    <property type="protein sequence ID" value="OAF02543.1"/>
    <property type="molecule type" value="Genomic_DNA"/>
</dbReference>
<dbReference type="OrthoDB" id="9780765at2"/>
<organism evidence="3 4">
    <name type="scientific">Bradyrhizobium centrolobii</name>
    <dbReference type="NCBI Taxonomy" id="1505087"/>
    <lineage>
        <taxon>Bacteria</taxon>
        <taxon>Pseudomonadati</taxon>
        <taxon>Pseudomonadota</taxon>
        <taxon>Alphaproteobacteria</taxon>
        <taxon>Hyphomicrobiales</taxon>
        <taxon>Nitrobacteraceae</taxon>
        <taxon>Bradyrhizobium</taxon>
    </lineage>
</organism>
<accession>A0A176YDY1</accession>
<dbReference type="Pfam" id="PF00561">
    <property type="entry name" value="Abhydrolase_1"/>
    <property type="match status" value="1"/>
</dbReference>
<feature type="domain" description="AB hydrolase-1" evidence="2">
    <location>
        <begin position="47"/>
        <end position="281"/>
    </location>
</feature>